<dbReference type="GeneID" id="33936930"/>
<name>A0A219AQD7_METCM</name>
<organism evidence="1 2">
    <name type="scientific">Pochonia chlamydosporia 170</name>
    <dbReference type="NCBI Taxonomy" id="1380566"/>
    <lineage>
        <taxon>Eukaryota</taxon>
        <taxon>Fungi</taxon>
        <taxon>Dikarya</taxon>
        <taxon>Ascomycota</taxon>
        <taxon>Pezizomycotina</taxon>
        <taxon>Sordariomycetes</taxon>
        <taxon>Hypocreomycetidae</taxon>
        <taxon>Hypocreales</taxon>
        <taxon>Clavicipitaceae</taxon>
        <taxon>Pochonia</taxon>
    </lineage>
</organism>
<sequence length="139" mass="15013">MALQLVQGSTEPSFSPSTPRFCGLVALELGGATSVAAQARGGWTWRQCQSIHPESGAHTHEKSKKAVGWVALTACDKSSGPSHMRVRGTMSYLANLRPDCFVHNLSNSLSHAFPINVDVTSFKHVSFYGRCASQSNHLQ</sequence>
<dbReference type="Proteomes" id="UP000078397">
    <property type="component" value="Unassembled WGS sequence"/>
</dbReference>
<reference evidence="1 2" key="1">
    <citation type="journal article" date="2016" name="PLoS Pathog.">
        <title>Biosynthesis of antibiotic leucinostatins in bio-control fungus Purpureocillium lilacinum and their inhibition on phytophthora revealed by genome mining.</title>
        <authorList>
            <person name="Wang G."/>
            <person name="Liu Z."/>
            <person name="Lin R."/>
            <person name="Li E."/>
            <person name="Mao Z."/>
            <person name="Ling J."/>
            <person name="Yang Y."/>
            <person name="Yin W.B."/>
            <person name="Xie B."/>
        </authorList>
    </citation>
    <scope>NUCLEOTIDE SEQUENCE [LARGE SCALE GENOMIC DNA]</scope>
    <source>
        <strain evidence="1">170</strain>
    </source>
</reference>
<dbReference type="KEGG" id="pchm:VFPPC_18057"/>
<dbReference type="AlphaFoldDB" id="A0A219AQD7"/>
<evidence type="ECO:0000313" key="2">
    <source>
        <dbReference type="Proteomes" id="UP000078397"/>
    </source>
</evidence>
<keyword evidence="2" id="KW-1185">Reference proteome</keyword>
<comment type="caution">
    <text evidence="1">The sequence shown here is derived from an EMBL/GenBank/DDBJ whole genome shotgun (WGS) entry which is preliminary data.</text>
</comment>
<evidence type="ECO:0000313" key="1">
    <source>
        <dbReference type="EMBL" id="OWT42802.1"/>
    </source>
</evidence>
<proteinExistence type="predicted"/>
<protein>
    <submittedName>
        <fullName evidence="1">Uncharacterized protein</fullName>
    </submittedName>
</protein>
<dbReference type="RefSeq" id="XP_022285277.1">
    <property type="nucleotide sequence ID" value="XM_022429717.1"/>
</dbReference>
<accession>A0A219AQD7</accession>
<dbReference type="EMBL" id="LSBJ02000006">
    <property type="protein sequence ID" value="OWT42802.1"/>
    <property type="molecule type" value="Genomic_DNA"/>
</dbReference>
<gene>
    <name evidence="1" type="ORF">VFPPC_18057</name>
</gene>